<gene>
    <name evidence="1" type="ORF">JKA74_15015</name>
</gene>
<organism evidence="1 2">
    <name type="scientific">Marivirga aurantiaca</name>
    <dbReference type="NCBI Taxonomy" id="2802615"/>
    <lineage>
        <taxon>Bacteria</taxon>
        <taxon>Pseudomonadati</taxon>
        <taxon>Bacteroidota</taxon>
        <taxon>Cytophagia</taxon>
        <taxon>Cytophagales</taxon>
        <taxon>Marivirgaceae</taxon>
        <taxon>Marivirga</taxon>
    </lineage>
</organism>
<comment type="caution">
    <text evidence="1">The sequence shown here is derived from an EMBL/GenBank/DDBJ whole genome shotgun (WGS) entry which is preliminary data.</text>
</comment>
<sequence>MPKVALRPFKDIIPYFNTFIKARKRPLADALVFGEKLRGIYGCGEGILDLEGGAILGLRWFGVFVEEDIVILSSHHAEHDGNGA</sequence>
<evidence type="ECO:0000313" key="1">
    <source>
        <dbReference type="EMBL" id="MBK6266354.1"/>
    </source>
</evidence>
<dbReference type="Proteomes" id="UP000611723">
    <property type="component" value="Unassembled WGS sequence"/>
</dbReference>
<keyword evidence="2" id="KW-1185">Reference proteome</keyword>
<protein>
    <submittedName>
        <fullName evidence="1">Uncharacterized protein</fullName>
    </submittedName>
</protein>
<reference evidence="1" key="1">
    <citation type="submission" date="2021-01" db="EMBL/GenBank/DDBJ databases">
        <title>Marivirga aurantiaca sp. nov., isolated from intertidal surface sediments.</title>
        <authorList>
            <person name="Zhang M."/>
        </authorList>
    </citation>
    <scope>NUCLEOTIDE SEQUENCE</scope>
    <source>
        <strain evidence="1">S37H4</strain>
    </source>
</reference>
<accession>A0A934X005</accession>
<proteinExistence type="predicted"/>
<dbReference type="RefSeq" id="WP_201432031.1">
    <property type="nucleotide sequence ID" value="NZ_JAEQBW010000007.1"/>
</dbReference>
<dbReference type="AlphaFoldDB" id="A0A934X005"/>
<evidence type="ECO:0000313" key="2">
    <source>
        <dbReference type="Proteomes" id="UP000611723"/>
    </source>
</evidence>
<name>A0A934X005_9BACT</name>
<dbReference type="EMBL" id="JAEQBW010000007">
    <property type="protein sequence ID" value="MBK6266354.1"/>
    <property type="molecule type" value="Genomic_DNA"/>
</dbReference>